<dbReference type="AlphaFoldDB" id="X6NTU4"/>
<evidence type="ECO:0000313" key="2">
    <source>
        <dbReference type="EMBL" id="ETO29720.1"/>
    </source>
</evidence>
<name>X6NTU4_RETFI</name>
<proteinExistence type="predicted"/>
<keyword evidence="1" id="KW-0175">Coiled coil</keyword>
<reference evidence="2 3" key="1">
    <citation type="journal article" date="2013" name="Curr. Biol.">
        <title>The Genome of the Foraminiferan Reticulomyxa filosa.</title>
        <authorList>
            <person name="Glockner G."/>
            <person name="Hulsmann N."/>
            <person name="Schleicher M."/>
            <person name="Noegel A.A."/>
            <person name="Eichinger L."/>
            <person name="Gallinger C."/>
            <person name="Pawlowski J."/>
            <person name="Sierra R."/>
            <person name="Euteneuer U."/>
            <person name="Pillet L."/>
            <person name="Moustafa A."/>
            <person name="Platzer M."/>
            <person name="Groth M."/>
            <person name="Szafranski K."/>
            <person name="Schliwa M."/>
        </authorList>
    </citation>
    <scope>NUCLEOTIDE SEQUENCE [LARGE SCALE GENOMIC DNA]</scope>
</reference>
<comment type="caution">
    <text evidence="2">The sequence shown here is derived from an EMBL/GenBank/DDBJ whole genome shotgun (WGS) entry which is preliminary data.</text>
</comment>
<keyword evidence="3" id="KW-1185">Reference proteome</keyword>
<organism evidence="2 3">
    <name type="scientific">Reticulomyxa filosa</name>
    <dbReference type="NCBI Taxonomy" id="46433"/>
    <lineage>
        <taxon>Eukaryota</taxon>
        <taxon>Sar</taxon>
        <taxon>Rhizaria</taxon>
        <taxon>Retaria</taxon>
        <taxon>Foraminifera</taxon>
        <taxon>Monothalamids</taxon>
        <taxon>Reticulomyxidae</taxon>
        <taxon>Reticulomyxa</taxon>
    </lineage>
</organism>
<evidence type="ECO:0000256" key="1">
    <source>
        <dbReference type="SAM" id="Coils"/>
    </source>
</evidence>
<sequence>MFILQANYLVHFITHRCIGSCQLQFPKTINHVQINSISLCNTETATEKRQLTFSVKIWDGKNEPVFDVAQVICVFFSFKCSYNTNQYLQSSSLPLSNTLPLSAQEKNDQSKERQQTKIKELIHKLFQLEEKEKQLRKENKDSDTLLNFGKEITTLRNDNVTLSKSILKLSEQLKELLEHDITEYKHVDLMPINRIKILIVRYNNAYKLKSIKNDFLFLDEKRKRELLEKQLQTMTLQIEEINQMKIELHQLQTASKYQKDFLENLKTKTKQLQLYKETVTSHEKVIAQLQKINLNSNTFFKKNKYEHKIALKICKTIFLNGLVEQEEK</sequence>
<feature type="coiled-coil region" evidence="1">
    <location>
        <begin position="111"/>
        <end position="138"/>
    </location>
</feature>
<dbReference type="Proteomes" id="UP000023152">
    <property type="component" value="Unassembled WGS sequence"/>
</dbReference>
<accession>X6NTU4</accession>
<gene>
    <name evidence="2" type="ORF">RFI_07402</name>
</gene>
<dbReference type="EMBL" id="ASPP01005879">
    <property type="protein sequence ID" value="ETO29720.1"/>
    <property type="molecule type" value="Genomic_DNA"/>
</dbReference>
<protein>
    <submittedName>
        <fullName evidence="2">Structural maintenance of chromosome protein</fullName>
    </submittedName>
</protein>
<evidence type="ECO:0000313" key="3">
    <source>
        <dbReference type="Proteomes" id="UP000023152"/>
    </source>
</evidence>